<keyword evidence="1 7" id="KW-1003">Cell membrane</keyword>
<dbReference type="GO" id="GO:0008932">
    <property type="term" value="F:lytic endotransglycosylase activity"/>
    <property type="evidence" value="ECO:0007669"/>
    <property type="project" value="UniProtKB-UniRule"/>
</dbReference>
<dbReference type="NCBIfam" id="TIGR00247">
    <property type="entry name" value="endolytic transglycosylase MltG"/>
    <property type="match status" value="1"/>
</dbReference>
<keyword evidence="3 7" id="KW-1133">Transmembrane helix</keyword>
<name>A0A9E2LA95_9BACT</name>
<dbReference type="Proteomes" id="UP000823865">
    <property type="component" value="Unassembled WGS sequence"/>
</dbReference>
<keyword evidence="6 7" id="KW-0961">Cell wall biogenesis/degradation</keyword>
<dbReference type="PROSITE" id="PS51257">
    <property type="entry name" value="PROKAR_LIPOPROTEIN"/>
    <property type="match status" value="1"/>
</dbReference>
<dbReference type="GO" id="GO:0071555">
    <property type="term" value="P:cell wall organization"/>
    <property type="evidence" value="ECO:0007669"/>
    <property type="project" value="UniProtKB-KW"/>
</dbReference>
<organism evidence="9 10">
    <name type="scientific">Candidatus Paraprevotella stercoravium</name>
    <dbReference type="NCBI Taxonomy" id="2838725"/>
    <lineage>
        <taxon>Bacteria</taxon>
        <taxon>Pseudomonadati</taxon>
        <taxon>Bacteroidota</taxon>
        <taxon>Bacteroidia</taxon>
        <taxon>Bacteroidales</taxon>
        <taxon>Prevotellaceae</taxon>
        <taxon>Paraprevotella</taxon>
    </lineage>
</organism>
<evidence type="ECO:0000256" key="7">
    <source>
        <dbReference type="HAMAP-Rule" id="MF_02065"/>
    </source>
</evidence>
<comment type="caution">
    <text evidence="9">The sequence shown here is derived from an EMBL/GenBank/DDBJ whole genome shotgun (WGS) entry which is preliminary data.</text>
</comment>
<evidence type="ECO:0000256" key="3">
    <source>
        <dbReference type="ARBA" id="ARBA00022989"/>
    </source>
</evidence>
<accession>A0A9E2LA95</accession>
<evidence type="ECO:0000256" key="1">
    <source>
        <dbReference type="ARBA" id="ARBA00022475"/>
    </source>
</evidence>
<comment type="similarity">
    <text evidence="7">Belongs to the transglycosylase MltG family.</text>
</comment>
<dbReference type="Gene3D" id="3.30.160.60">
    <property type="entry name" value="Classic Zinc Finger"/>
    <property type="match status" value="1"/>
</dbReference>
<feature type="signal peptide" evidence="8">
    <location>
        <begin position="1"/>
        <end position="21"/>
    </location>
</feature>
<comment type="catalytic activity">
    <reaction evidence="7">
        <text>a peptidoglycan chain = a peptidoglycan chain with N-acetyl-1,6-anhydromuramyl-[peptide] at the reducing end + a peptidoglycan chain with N-acetylglucosamine at the non-reducing end.</text>
        <dbReference type="EC" id="4.2.2.29"/>
    </reaction>
</comment>
<evidence type="ECO:0000256" key="6">
    <source>
        <dbReference type="ARBA" id="ARBA00023316"/>
    </source>
</evidence>
<dbReference type="GO" id="GO:0005886">
    <property type="term" value="C:plasma membrane"/>
    <property type="evidence" value="ECO:0007669"/>
    <property type="project" value="UniProtKB-UniRule"/>
</dbReference>
<feature type="chain" id="PRO_5038396125" description="Endolytic murein transglycosylase" evidence="8">
    <location>
        <begin position="22"/>
        <end position="339"/>
    </location>
</feature>
<dbReference type="CDD" id="cd08010">
    <property type="entry name" value="MltG_like"/>
    <property type="match status" value="1"/>
</dbReference>
<reference evidence="9" key="1">
    <citation type="journal article" date="2021" name="PeerJ">
        <title>Extensive microbial diversity within the chicken gut microbiome revealed by metagenomics and culture.</title>
        <authorList>
            <person name="Gilroy R."/>
            <person name="Ravi A."/>
            <person name="Getino M."/>
            <person name="Pursley I."/>
            <person name="Horton D.L."/>
            <person name="Alikhan N.F."/>
            <person name="Baker D."/>
            <person name="Gharbi K."/>
            <person name="Hall N."/>
            <person name="Watson M."/>
            <person name="Adriaenssens E.M."/>
            <person name="Foster-Nyarko E."/>
            <person name="Jarju S."/>
            <person name="Secka A."/>
            <person name="Antonio M."/>
            <person name="Oren A."/>
            <person name="Chaudhuri R.R."/>
            <person name="La Ragione R."/>
            <person name="Hildebrand F."/>
            <person name="Pallen M.J."/>
        </authorList>
    </citation>
    <scope>NUCLEOTIDE SEQUENCE</scope>
    <source>
        <strain evidence="9">G3-2149</strain>
    </source>
</reference>
<evidence type="ECO:0000313" key="9">
    <source>
        <dbReference type="EMBL" id="MBU3854233.1"/>
    </source>
</evidence>
<reference evidence="9" key="2">
    <citation type="submission" date="2021-04" db="EMBL/GenBank/DDBJ databases">
        <authorList>
            <person name="Gilroy R."/>
        </authorList>
    </citation>
    <scope>NUCLEOTIDE SEQUENCE</scope>
    <source>
        <strain evidence="9">G3-2149</strain>
    </source>
</reference>
<dbReference type="HAMAP" id="MF_02065">
    <property type="entry name" value="MltG"/>
    <property type="match status" value="1"/>
</dbReference>
<feature type="site" description="Important for catalytic activity" evidence="7">
    <location>
        <position position="215"/>
    </location>
</feature>
<evidence type="ECO:0000313" key="10">
    <source>
        <dbReference type="Proteomes" id="UP000823865"/>
    </source>
</evidence>
<comment type="function">
    <text evidence="7">Functions as a peptidoglycan terminase that cleaves nascent peptidoglycan strands endolytically to terminate their elongation.</text>
</comment>
<keyword evidence="5 7" id="KW-0456">Lyase</keyword>
<evidence type="ECO:0000256" key="4">
    <source>
        <dbReference type="ARBA" id="ARBA00023136"/>
    </source>
</evidence>
<sequence>MKTKKKALLISGAVVLVAACAAVYALFFSSCYKISETVYVYIDNDDTSDSIQAKIETAARPSCLWGYSLIETLKPMTVRPGRYAIEPEEGQLATYRKLASGNQSPVNLTIPSVRTIDKLAGVLGRKLMIDSTAICEALQDSAFCATLSYDTATIMALFIPNTYQVYWNVSLEDLMKRMQKENAAFWKAEGRSELAQKLGLTPNEVITVASIVEEETANNAEKPMVAGMYLNRLKQEMPLQADPTVKYALKDFSLRRIYHKHLTIDSPYNTYKNVGLPPGPIRIPTVASIDAVLHRVDHDYLYMCAKEDFSGTHNFARTYEEHLQNAQKYTEALNKRNIK</sequence>
<evidence type="ECO:0000256" key="5">
    <source>
        <dbReference type="ARBA" id="ARBA00023239"/>
    </source>
</evidence>
<keyword evidence="4 7" id="KW-0472">Membrane</keyword>
<proteinExistence type="inferred from homology"/>
<dbReference type="PANTHER" id="PTHR30518:SF2">
    <property type="entry name" value="ENDOLYTIC MUREIN TRANSGLYCOSYLASE"/>
    <property type="match status" value="1"/>
</dbReference>
<dbReference type="AlphaFoldDB" id="A0A9E2LA95"/>
<protein>
    <recommendedName>
        <fullName evidence="7">Endolytic murein transglycosylase</fullName>
        <ecNumber evidence="7">4.2.2.29</ecNumber>
    </recommendedName>
    <alternativeName>
        <fullName evidence="7">Peptidoglycan lytic transglycosylase</fullName>
    </alternativeName>
    <alternativeName>
        <fullName evidence="7">Peptidoglycan polymerization terminase</fullName>
    </alternativeName>
</protein>
<dbReference type="InterPro" id="IPR003770">
    <property type="entry name" value="MLTG-like"/>
</dbReference>
<gene>
    <name evidence="7 9" type="primary">mltG</name>
    <name evidence="9" type="ORF">H9789_10560</name>
</gene>
<dbReference type="GO" id="GO:0009252">
    <property type="term" value="P:peptidoglycan biosynthetic process"/>
    <property type="evidence" value="ECO:0007669"/>
    <property type="project" value="UniProtKB-UniRule"/>
</dbReference>
<keyword evidence="8" id="KW-0732">Signal</keyword>
<evidence type="ECO:0000256" key="2">
    <source>
        <dbReference type="ARBA" id="ARBA00022692"/>
    </source>
</evidence>
<dbReference type="PANTHER" id="PTHR30518">
    <property type="entry name" value="ENDOLYTIC MUREIN TRANSGLYCOSYLASE"/>
    <property type="match status" value="1"/>
</dbReference>
<dbReference type="EMBL" id="JAHLFU010000217">
    <property type="protein sequence ID" value="MBU3854233.1"/>
    <property type="molecule type" value="Genomic_DNA"/>
</dbReference>
<dbReference type="EC" id="4.2.2.29" evidence="7"/>
<dbReference type="Pfam" id="PF02618">
    <property type="entry name" value="YceG"/>
    <property type="match status" value="1"/>
</dbReference>
<evidence type="ECO:0000256" key="8">
    <source>
        <dbReference type="SAM" id="SignalP"/>
    </source>
</evidence>
<keyword evidence="2 7" id="KW-0812">Transmembrane</keyword>